<reference evidence="1 2" key="1">
    <citation type="submission" date="2021-06" db="EMBL/GenBank/DDBJ databases">
        <authorList>
            <person name="Kallberg Y."/>
            <person name="Tangrot J."/>
            <person name="Rosling A."/>
        </authorList>
    </citation>
    <scope>NUCLEOTIDE SEQUENCE [LARGE SCALE GENOMIC DNA]</scope>
    <source>
        <strain evidence="1 2">120-4 pot B 10/14</strain>
    </source>
</reference>
<sequence>VTLESNINDVHKVGVLITKDQEVILQAIHEVEALNIIILKVLGKIV</sequence>
<comment type="caution">
    <text evidence="1">The sequence shown here is derived from an EMBL/GenBank/DDBJ whole genome shotgun (WGS) entry which is preliminary data.</text>
</comment>
<gene>
    <name evidence="1" type="ORF">GMARGA_LOCUS33218</name>
</gene>
<proteinExistence type="predicted"/>
<protein>
    <submittedName>
        <fullName evidence="1">39361_t:CDS:1</fullName>
    </submittedName>
</protein>
<evidence type="ECO:0000313" key="2">
    <source>
        <dbReference type="Proteomes" id="UP000789901"/>
    </source>
</evidence>
<organism evidence="1 2">
    <name type="scientific">Gigaspora margarita</name>
    <dbReference type="NCBI Taxonomy" id="4874"/>
    <lineage>
        <taxon>Eukaryota</taxon>
        <taxon>Fungi</taxon>
        <taxon>Fungi incertae sedis</taxon>
        <taxon>Mucoromycota</taxon>
        <taxon>Glomeromycotina</taxon>
        <taxon>Glomeromycetes</taxon>
        <taxon>Diversisporales</taxon>
        <taxon>Gigasporaceae</taxon>
        <taxon>Gigaspora</taxon>
    </lineage>
</organism>
<feature type="non-terminal residue" evidence="1">
    <location>
        <position position="46"/>
    </location>
</feature>
<keyword evidence="2" id="KW-1185">Reference proteome</keyword>
<feature type="non-terminal residue" evidence="1">
    <location>
        <position position="1"/>
    </location>
</feature>
<dbReference type="Proteomes" id="UP000789901">
    <property type="component" value="Unassembled WGS sequence"/>
</dbReference>
<name>A0ABN7WNL3_GIGMA</name>
<evidence type="ECO:0000313" key="1">
    <source>
        <dbReference type="EMBL" id="CAG8836813.1"/>
    </source>
</evidence>
<accession>A0ABN7WNL3</accession>
<dbReference type="EMBL" id="CAJVQB010054415">
    <property type="protein sequence ID" value="CAG8836813.1"/>
    <property type="molecule type" value="Genomic_DNA"/>
</dbReference>